<evidence type="ECO:0000256" key="5">
    <source>
        <dbReference type="ARBA" id="ARBA00023242"/>
    </source>
</evidence>
<dbReference type="GO" id="GO:0000111">
    <property type="term" value="C:nucleotide-excision repair factor 2 complex"/>
    <property type="evidence" value="ECO:0007669"/>
    <property type="project" value="TreeGrafter"/>
</dbReference>
<feature type="domain" description="Rad4 beta-hairpin" evidence="7">
    <location>
        <begin position="703"/>
        <end position="760"/>
    </location>
</feature>
<keyword evidence="4" id="KW-0234">DNA repair</keyword>
<dbReference type="InterPro" id="IPR036985">
    <property type="entry name" value="Transglutaminase-like_sf"/>
</dbReference>
<dbReference type="Pfam" id="PF03835">
    <property type="entry name" value="Rad4"/>
    <property type="match status" value="1"/>
</dbReference>
<evidence type="ECO:0000256" key="3">
    <source>
        <dbReference type="ARBA" id="ARBA00022763"/>
    </source>
</evidence>
<dbReference type="GO" id="GO:0003697">
    <property type="term" value="F:single-stranded DNA binding"/>
    <property type="evidence" value="ECO:0007669"/>
    <property type="project" value="TreeGrafter"/>
</dbReference>
<dbReference type="InterPro" id="IPR004583">
    <property type="entry name" value="DNA_repair_Rad4"/>
</dbReference>
<dbReference type="SUPFAM" id="SSF54001">
    <property type="entry name" value="Cysteine proteinases"/>
    <property type="match status" value="1"/>
</dbReference>
<dbReference type="GO" id="GO:0003684">
    <property type="term" value="F:damaged DNA binding"/>
    <property type="evidence" value="ECO:0007669"/>
    <property type="project" value="InterPro"/>
</dbReference>
<dbReference type="InterPro" id="IPR018325">
    <property type="entry name" value="Rad4/PNGase_transGLS-fold"/>
</dbReference>
<dbReference type="InterPro" id="IPR018327">
    <property type="entry name" value="BHD_2"/>
</dbReference>
<dbReference type="Gene3D" id="2.20.20.110">
    <property type="entry name" value="Rad4, beta-hairpin domain BHD1"/>
    <property type="match status" value="1"/>
</dbReference>
<dbReference type="Pfam" id="PF10405">
    <property type="entry name" value="BHD_3"/>
    <property type="match status" value="1"/>
</dbReference>
<protein>
    <recommendedName>
        <fullName evidence="11">DNA repair protein rhp41</fullName>
    </recommendedName>
</protein>
<keyword evidence="3" id="KW-0227">DNA damage</keyword>
<dbReference type="GO" id="GO:0071942">
    <property type="term" value="C:XPC complex"/>
    <property type="evidence" value="ECO:0007669"/>
    <property type="project" value="TreeGrafter"/>
</dbReference>
<feature type="domain" description="Rad4 beta-hairpin" evidence="8">
    <location>
        <begin position="853"/>
        <end position="927"/>
    </location>
</feature>
<feature type="region of interest" description="Disordered" evidence="6">
    <location>
        <begin position="969"/>
        <end position="1029"/>
    </location>
</feature>
<dbReference type="Proteomes" id="UP001172101">
    <property type="component" value="Unassembled WGS sequence"/>
</dbReference>
<gene>
    <name evidence="9" type="ORF">B0T26DRAFT_678902</name>
</gene>
<feature type="region of interest" description="Disordered" evidence="6">
    <location>
        <begin position="102"/>
        <end position="122"/>
    </location>
</feature>
<accession>A0AA40DQG6</accession>
<feature type="compositionally biased region" description="Acidic residues" evidence="6">
    <location>
        <begin position="969"/>
        <end position="978"/>
    </location>
</feature>
<name>A0AA40DQG6_9PEZI</name>
<feature type="compositionally biased region" description="Basic residues" evidence="6">
    <location>
        <begin position="785"/>
        <end position="796"/>
    </location>
</feature>
<keyword evidence="5" id="KW-0539">Nucleus</keyword>
<dbReference type="RefSeq" id="XP_060292796.1">
    <property type="nucleotide sequence ID" value="XM_060440288.1"/>
</dbReference>
<dbReference type="GO" id="GO:0005737">
    <property type="term" value="C:cytoplasm"/>
    <property type="evidence" value="ECO:0007669"/>
    <property type="project" value="TreeGrafter"/>
</dbReference>
<evidence type="ECO:0000256" key="4">
    <source>
        <dbReference type="ARBA" id="ARBA00023204"/>
    </source>
</evidence>
<feature type="region of interest" description="Disordered" evidence="6">
    <location>
        <begin position="299"/>
        <end position="320"/>
    </location>
</feature>
<feature type="compositionally biased region" description="Basic and acidic residues" evidence="6">
    <location>
        <begin position="309"/>
        <end position="320"/>
    </location>
</feature>
<feature type="region of interest" description="Disordered" evidence="6">
    <location>
        <begin position="478"/>
        <end position="504"/>
    </location>
</feature>
<dbReference type="SMART" id="SM01030">
    <property type="entry name" value="BHD_1"/>
    <property type="match status" value="1"/>
</dbReference>
<comment type="similarity">
    <text evidence="2">Belongs to the XPC family.</text>
</comment>
<evidence type="ECO:0000256" key="1">
    <source>
        <dbReference type="ARBA" id="ARBA00004123"/>
    </source>
</evidence>
<feature type="compositionally biased region" description="Basic and acidic residues" evidence="6">
    <location>
        <begin position="979"/>
        <end position="992"/>
    </location>
</feature>
<evidence type="ECO:0000313" key="10">
    <source>
        <dbReference type="Proteomes" id="UP001172101"/>
    </source>
</evidence>
<dbReference type="GO" id="GO:0006298">
    <property type="term" value="P:mismatch repair"/>
    <property type="evidence" value="ECO:0007669"/>
    <property type="project" value="TreeGrafter"/>
</dbReference>
<dbReference type="InterPro" id="IPR018326">
    <property type="entry name" value="Rad4_beta-hairpin_dom1"/>
</dbReference>
<dbReference type="InterPro" id="IPR018328">
    <property type="entry name" value="Rad4_beta-hairpin_dom3"/>
</dbReference>
<feature type="region of interest" description="Disordered" evidence="6">
    <location>
        <begin position="782"/>
        <end position="814"/>
    </location>
</feature>
<dbReference type="GeneID" id="85323558"/>
<evidence type="ECO:0000313" key="9">
    <source>
        <dbReference type="EMBL" id="KAK0709492.1"/>
    </source>
</evidence>
<comment type="subcellular location">
    <subcellularLocation>
        <location evidence="1">Nucleus</location>
    </subcellularLocation>
</comment>
<feature type="compositionally biased region" description="Acidic residues" evidence="6">
    <location>
        <begin position="1010"/>
        <end position="1023"/>
    </location>
</feature>
<dbReference type="InterPro" id="IPR042488">
    <property type="entry name" value="Rad4_BHD3_sf"/>
</dbReference>
<dbReference type="GO" id="GO:0006289">
    <property type="term" value="P:nucleotide-excision repair"/>
    <property type="evidence" value="ECO:0007669"/>
    <property type="project" value="InterPro"/>
</dbReference>
<organism evidence="9 10">
    <name type="scientific">Lasiosphaeria miniovina</name>
    <dbReference type="NCBI Taxonomy" id="1954250"/>
    <lineage>
        <taxon>Eukaryota</taxon>
        <taxon>Fungi</taxon>
        <taxon>Dikarya</taxon>
        <taxon>Ascomycota</taxon>
        <taxon>Pezizomycotina</taxon>
        <taxon>Sordariomycetes</taxon>
        <taxon>Sordariomycetidae</taxon>
        <taxon>Sordariales</taxon>
        <taxon>Lasiosphaeriaceae</taxon>
        <taxon>Lasiosphaeria</taxon>
    </lineage>
</organism>
<feature type="compositionally biased region" description="Low complexity" evidence="6">
    <location>
        <begin position="208"/>
        <end position="218"/>
    </location>
</feature>
<dbReference type="PANTHER" id="PTHR12135:SF0">
    <property type="entry name" value="DNA REPAIR PROTEIN COMPLEMENTING XP-C CELLS"/>
    <property type="match status" value="1"/>
</dbReference>
<evidence type="ECO:0008006" key="11">
    <source>
        <dbReference type="Google" id="ProtNLM"/>
    </source>
</evidence>
<feature type="region of interest" description="Disordered" evidence="6">
    <location>
        <begin position="174"/>
        <end position="240"/>
    </location>
</feature>
<dbReference type="Gene3D" id="3.30.70.2460">
    <property type="entry name" value="Rad4, beta-hairpin domain BHD3"/>
    <property type="match status" value="1"/>
</dbReference>
<proteinExistence type="inferred from homology"/>
<dbReference type="SMART" id="SM01032">
    <property type="entry name" value="BHD_3"/>
    <property type="match status" value="1"/>
</dbReference>
<evidence type="ECO:0000256" key="2">
    <source>
        <dbReference type="ARBA" id="ARBA00009525"/>
    </source>
</evidence>
<evidence type="ECO:0000259" key="8">
    <source>
        <dbReference type="SMART" id="SM01032"/>
    </source>
</evidence>
<comment type="caution">
    <text evidence="9">The sequence shown here is derived from an EMBL/GenBank/DDBJ whole genome shotgun (WGS) entry which is preliminary data.</text>
</comment>
<dbReference type="PANTHER" id="PTHR12135">
    <property type="entry name" value="DNA REPAIR PROTEIN XP-C / RAD4"/>
    <property type="match status" value="1"/>
</dbReference>
<dbReference type="AlphaFoldDB" id="A0AA40DQG6"/>
<dbReference type="EMBL" id="JAUIRO010000006">
    <property type="protein sequence ID" value="KAK0709492.1"/>
    <property type="molecule type" value="Genomic_DNA"/>
</dbReference>
<dbReference type="InterPro" id="IPR038765">
    <property type="entry name" value="Papain-like_cys_pep_sf"/>
</dbReference>
<evidence type="ECO:0000259" key="7">
    <source>
        <dbReference type="SMART" id="SM01030"/>
    </source>
</evidence>
<reference evidence="9" key="1">
    <citation type="submission" date="2023-06" db="EMBL/GenBank/DDBJ databases">
        <title>Genome-scale phylogeny and comparative genomics of the fungal order Sordariales.</title>
        <authorList>
            <consortium name="Lawrence Berkeley National Laboratory"/>
            <person name="Hensen N."/>
            <person name="Bonometti L."/>
            <person name="Westerberg I."/>
            <person name="Brannstrom I.O."/>
            <person name="Guillou S."/>
            <person name="Cros-Aarteil S."/>
            <person name="Calhoun S."/>
            <person name="Haridas S."/>
            <person name="Kuo A."/>
            <person name="Mondo S."/>
            <person name="Pangilinan J."/>
            <person name="Riley R."/>
            <person name="LaButti K."/>
            <person name="Andreopoulos B."/>
            <person name="Lipzen A."/>
            <person name="Chen C."/>
            <person name="Yanf M."/>
            <person name="Daum C."/>
            <person name="Ng V."/>
            <person name="Clum A."/>
            <person name="Steindorff A."/>
            <person name="Ohm R."/>
            <person name="Martin F."/>
            <person name="Silar P."/>
            <person name="Natvig D."/>
            <person name="Lalanne C."/>
            <person name="Gautier V."/>
            <person name="Ament-velasquez S.L."/>
            <person name="Kruys A."/>
            <person name="Hutchinson M.I."/>
            <person name="Powell A.J."/>
            <person name="Barry K."/>
            <person name="Miller A.N."/>
            <person name="Grigoriev I.V."/>
            <person name="Debuchy R."/>
            <person name="Gladieux P."/>
            <person name="Thoren M.H."/>
            <person name="Johannesson H."/>
        </authorList>
    </citation>
    <scope>NUCLEOTIDE SEQUENCE</scope>
    <source>
        <strain evidence="9">SMH2392-1A</strain>
    </source>
</reference>
<dbReference type="Pfam" id="PF10403">
    <property type="entry name" value="BHD_1"/>
    <property type="match status" value="1"/>
</dbReference>
<dbReference type="Pfam" id="PF10404">
    <property type="entry name" value="BHD_2"/>
    <property type="match status" value="1"/>
</dbReference>
<feature type="region of interest" description="Disordered" evidence="6">
    <location>
        <begin position="647"/>
        <end position="670"/>
    </location>
</feature>
<dbReference type="Gene3D" id="3.90.260.10">
    <property type="entry name" value="Transglutaminase-like"/>
    <property type="match status" value="1"/>
</dbReference>
<evidence type="ECO:0000256" key="6">
    <source>
        <dbReference type="SAM" id="MobiDB-lite"/>
    </source>
</evidence>
<feature type="compositionally biased region" description="Acidic residues" evidence="6">
    <location>
        <begin position="800"/>
        <end position="814"/>
    </location>
</feature>
<keyword evidence="10" id="KW-1185">Reference proteome</keyword>
<sequence>MCEQAVLAFMDCNCYANLYLQRCRVPGCNTPQRWQHDTRELWKTAQGGHSSSSSNINHASSTHCVECVQAGKCTLCTAQDRQLLAALRLPAARIEVEGTEVGRMDGSGSGEDRGKGKGRWKGWGKGLSIVPFGNMVGRKRAAPAAPSPFDRRTVAGRGAAVPDVFREMLVEARSSGVMPAPSVRHRAQRARSSLEPEERPVKRKRPGQRTTRPTTQVPPKEPPPRPSDIGGAFSDDDDDDEGIVFEDVIIPAPTVQTMVLDSSNDDEDDDEDEVDMDFGAASHPAKDRVLDLNLTATRAAMASAPPPAADRRKPISSKERERRVEIHKMHLLCLLSHVQRRNRWCSDAEVHAALRPLVSERMLKYLLPRESLTQFSRTLSLKNGIQDTLDMIQARFAITERGMRRALWAEDMELLKNCRLPDDIDSTLEKSDFIEAVKSLKGSRDVGAQLYCALLRCAGLEARLVCSLQPLSCAPGAPQMPKSRAVGSMPSNPEPSKSAPKLSKGDVYEAAMARYDTRNPPGPASSTALTPRQRLGHPLAAAYRVPVMRDPEPAPQPTPTPTVTKIKGESPFPVFWVEVLDVAHQKWHPVDPLVTRTLWKPQALEPPANDRENCLTYVIAFEADGSARDVTRRYAKAYNSKTRKMRVDGAPAANRPVGSSSAGPGGGGLSGQRWWRRTMRTFERECPTDLDQIEMNELAAEETKEPMPRNVADFKDHPLYALQRHLRRHEVIVPDVKPIGTVSAGSKAPLERIYRRRDVRVAYSREKWYRLGREVEPGAEPVKILPKRRKPGRRKGRFDDSDDDDDDMVPEYDDDPDKVGLFGEAILSATSVPLYTAAQTTLYEAPPVVNGRVPKNKFGNLDLYVPSMVPRGGAHVVHELAAQAAFTLGVDFAPALTGFSFKGREGTAVLSGVVVPEEAEEAVRAAIAGLEDLEAERECERRSRMALRMWSWFLKGLRIRDRIWAGAAEADEADDGDDRGDKGKGLASRHDDDGGEDDVDADLASLPSDVSEEFSMEEDDDEGGGFFVE</sequence>